<dbReference type="PANTHER" id="PTHR36938:SF2">
    <property type="entry name" value="WAP DOMAIN-CONTAINING PROTEIN"/>
    <property type="match status" value="1"/>
</dbReference>
<dbReference type="AlphaFoldDB" id="A0AAN5IBF0"/>
<reference evidence="2" key="1">
    <citation type="submission" date="2022-10" db="EMBL/GenBank/DDBJ databases">
        <title>Genome assembly of Pristionchus species.</title>
        <authorList>
            <person name="Yoshida K."/>
            <person name="Sommer R.J."/>
        </authorList>
    </citation>
    <scope>NUCLEOTIDE SEQUENCE [LARGE SCALE GENOMIC DNA]</scope>
    <source>
        <strain evidence="2">RS5460</strain>
    </source>
</reference>
<gene>
    <name evidence="1" type="ORF">PMAYCL1PPCAC_28215</name>
</gene>
<keyword evidence="2" id="KW-1185">Reference proteome</keyword>
<dbReference type="EMBL" id="BTRK01000006">
    <property type="protein sequence ID" value="GMR58020.1"/>
    <property type="molecule type" value="Genomic_DNA"/>
</dbReference>
<feature type="non-terminal residue" evidence="1">
    <location>
        <position position="1"/>
    </location>
</feature>
<protein>
    <recommendedName>
        <fullName evidence="3">WAP domain-containing protein</fullName>
    </recommendedName>
</protein>
<evidence type="ECO:0008006" key="3">
    <source>
        <dbReference type="Google" id="ProtNLM"/>
    </source>
</evidence>
<dbReference type="Proteomes" id="UP001328107">
    <property type="component" value="Unassembled WGS sequence"/>
</dbReference>
<organism evidence="1 2">
    <name type="scientific">Pristionchus mayeri</name>
    <dbReference type="NCBI Taxonomy" id="1317129"/>
    <lineage>
        <taxon>Eukaryota</taxon>
        <taxon>Metazoa</taxon>
        <taxon>Ecdysozoa</taxon>
        <taxon>Nematoda</taxon>
        <taxon>Chromadorea</taxon>
        <taxon>Rhabditida</taxon>
        <taxon>Rhabditina</taxon>
        <taxon>Diplogasteromorpha</taxon>
        <taxon>Diplogasteroidea</taxon>
        <taxon>Neodiplogasteridae</taxon>
        <taxon>Pristionchus</taxon>
    </lineage>
</organism>
<name>A0AAN5IBF0_9BILA</name>
<evidence type="ECO:0000313" key="1">
    <source>
        <dbReference type="EMBL" id="GMR58020.1"/>
    </source>
</evidence>
<evidence type="ECO:0000313" key="2">
    <source>
        <dbReference type="Proteomes" id="UP001328107"/>
    </source>
</evidence>
<dbReference type="PANTHER" id="PTHR36938">
    <property type="entry name" value="PROTEIN CBG26935"/>
    <property type="match status" value="1"/>
</dbReference>
<comment type="caution">
    <text evidence="1">The sequence shown here is derived from an EMBL/GenBank/DDBJ whole genome shotgun (WGS) entry which is preliminary data.</text>
</comment>
<proteinExistence type="predicted"/>
<accession>A0AAN5IBF0</accession>
<sequence>TSPSLLLFVSLASATQVPLRSYLLALQEVTALANSPVDVSHPICVGVFHSCMASKACDSGTVCSIADRNTPCCTSTENAACPAPQAMGITCSKSRATNWCSSNADCGMGVCCATGCGYNICWTEPKPPAPAVPPRRRELVFRAFADDASNKNECPDPNDVPITCTAQRPVDWCLRHDECPSTPSNRRLCCLTQCGHHVCMRRTGAGAWIIA</sequence>